<proteinExistence type="predicted"/>
<keyword evidence="1" id="KW-0732">Signal</keyword>
<evidence type="ECO:0000256" key="1">
    <source>
        <dbReference type="SAM" id="SignalP"/>
    </source>
</evidence>
<evidence type="ECO:0000313" key="2">
    <source>
        <dbReference type="EMBL" id="RVW46274.1"/>
    </source>
</evidence>
<protein>
    <recommendedName>
        <fullName evidence="4">Secreted protein</fullName>
    </recommendedName>
</protein>
<feature type="chain" id="PRO_5019500187" description="Secreted protein" evidence="1">
    <location>
        <begin position="41"/>
        <end position="196"/>
    </location>
</feature>
<evidence type="ECO:0008006" key="4">
    <source>
        <dbReference type="Google" id="ProtNLM"/>
    </source>
</evidence>
<evidence type="ECO:0000313" key="3">
    <source>
        <dbReference type="Proteomes" id="UP000288805"/>
    </source>
</evidence>
<reference evidence="2 3" key="1">
    <citation type="journal article" date="2018" name="PLoS Genet.">
        <title>Population sequencing reveals clonal diversity and ancestral inbreeding in the grapevine cultivar Chardonnay.</title>
        <authorList>
            <person name="Roach M.J."/>
            <person name="Johnson D.L."/>
            <person name="Bohlmann J."/>
            <person name="van Vuuren H.J."/>
            <person name="Jones S.J."/>
            <person name="Pretorius I.S."/>
            <person name="Schmidt S.A."/>
            <person name="Borneman A.R."/>
        </authorList>
    </citation>
    <scope>NUCLEOTIDE SEQUENCE [LARGE SCALE GENOMIC DNA]</scope>
    <source>
        <strain evidence="3">cv. Chardonnay</strain>
        <tissue evidence="2">Leaf</tissue>
    </source>
</reference>
<gene>
    <name evidence="2" type="ORF">CK203_096232</name>
</gene>
<name>A0A438EEZ8_VITVI</name>
<feature type="signal peptide" evidence="1">
    <location>
        <begin position="1"/>
        <end position="40"/>
    </location>
</feature>
<dbReference type="EMBL" id="QGNW01001305">
    <property type="protein sequence ID" value="RVW46274.1"/>
    <property type="molecule type" value="Genomic_DNA"/>
</dbReference>
<accession>A0A438EEZ8</accession>
<organism evidence="2 3">
    <name type="scientific">Vitis vinifera</name>
    <name type="common">Grape</name>
    <dbReference type="NCBI Taxonomy" id="29760"/>
    <lineage>
        <taxon>Eukaryota</taxon>
        <taxon>Viridiplantae</taxon>
        <taxon>Streptophyta</taxon>
        <taxon>Embryophyta</taxon>
        <taxon>Tracheophyta</taxon>
        <taxon>Spermatophyta</taxon>
        <taxon>Magnoliopsida</taxon>
        <taxon>eudicotyledons</taxon>
        <taxon>Gunneridae</taxon>
        <taxon>Pentapetalae</taxon>
        <taxon>rosids</taxon>
        <taxon>Vitales</taxon>
        <taxon>Vitaceae</taxon>
        <taxon>Viteae</taxon>
        <taxon>Vitis</taxon>
    </lineage>
</organism>
<comment type="caution">
    <text evidence="2">The sequence shown here is derived from an EMBL/GenBank/DDBJ whole genome shotgun (WGS) entry which is preliminary data.</text>
</comment>
<dbReference type="Proteomes" id="UP000288805">
    <property type="component" value="Unassembled WGS sequence"/>
</dbReference>
<sequence length="196" mass="21299">MCLLAIFGQSACPEVLYNVVCPFLAVWLACLNGVAVEVSATEELACTCIGKNVVSLMGREAAMPAKASARPFSVRLIFSIVHLVNRYKTRSLETDRARARANPDRMASYSASLLEAGNPSRWLAPDVLLLGIVAEARLRTLMIVRLHQLNVTEGWSVSTTTGGLGKRGGASGRRSEGPRLLAPFLNIWFLRPPMLC</sequence>
<dbReference type="AlphaFoldDB" id="A0A438EEZ8"/>